<feature type="transmembrane region" description="Helical" evidence="11">
    <location>
        <begin position="113"/>
        <end position="132"/>
    </location>
</feature>
<evidence type="ECO:0000256" key="1">
    <source>
        <dbReference type="ARBA" id="ARBA00004651"/>
    </source>
</evidence>
<dbReference type="InterPro" id="IPR017850">
    <property type="entry name" value="Alkaline_phosphatase_core_sf"/>
</dbReference>
<dbReference type="PANTHER" id="PTHR47371">
    <property type="entry name" value="LIPOTEICHOIC ACID SYNTHASE"/>
    <property type="match status" value="1"/>
</dbReference>
<evidence type="ECO:0000256" key="6">
    <source>
        <dbReference type="ARBA" id="ARBA00022989"/>
    </source>
</evidence>
<dbReference type="Pfam" id="PF00884">
    <property type="entry name" value="Sulfatase"/>
    <property type="match status" value="1"/>
</dbReference>
<keyword evidence="5 11" id="KW-0812">Transmembrane</keyword>
<organism evidence="13 14">
    <name type="scientific">Bianquea renquensis</name>
    <dbReference type="NCBI Taxonomy" id="2763661"/>
    <lineage>
        <taxon>Bacteria</taxon>
        <taxon>Bacillati</taxon>
        <taxon>Bacillota</taxon>
        <taxon>Clostridia</taxon>
        <taxon>Eubacteriales</taxon>
        <taxon>Bianqueaceae</taxon>
        <taxon>Bianquea</taxon>
    </lineage>
</organism>
<accession>A0A926DR24</accession>
<dbReference type="AlphaFoldDB" id="A0A926DR24"/>
<evidence type="ECO:0000256" key="3">
    <source>
        <dbReference type="ARBA" id="ARBA00009983"/>
    </source>
</evidence>
<comment type="pathway">
    <text evidence="2">Cell wall biogenesis; lipoteichoic acid biosynthesis.</text>
</comment>
<keyword evidence="14" id="KW-1185">Reference proteome</keyword>
<dbReference type="Gene3D" id="3.40.720.10">
    <property type="entry name" value="Alkaline Phosphatase, subunit A"/>
    <property type="match status" value="1"/>
</dbReference>
<protein>
    <submittedName>
        <fullName evidence="13">LTA synthase family protein</fullName>
    </submittedName>
</protein>
<comment type="caution">
    <text evidence="13">The sequence shown here is derived from an EMBL/GenBank/DDBJ whole genome shotgun (WGS) entry which is preliminary data.</text>
</comment>
<feature type="binding site" evidence="9">
    <location>
        <position position="394"/>
    </location>
    <ligand>
        <name>substrate</name>
    </ligand>
</feature>
<dbReference type="PIRSF" id="PIRSF005091">
    <property type="entry name" value="Mmb_sulf_HI1246"/>
    <property type="match status" value="1"/>
</dbReference>
<comment type="similarity">
    <text evidence="3">Belongs to the LTA synthase family.</text>
</comment>
<keyword evidence="6 11" id="KW-1133">Transmembrane helix</keyword>
<comment type="subcellular location">
    <subcellularLocation>
        <location evidence="1">Cell membrane</location>
        <topology evidence="1">Multi-pass membrane protein</topology>
    </subcellularLocation>
</comment>
<sequence length="645" mass="73271">MKGKTFTILIGALLVCMFIFKFIVFYTTAGISMISFSFPFSLLFFGMVMYLIFSNRRWSIRKKWGWYLAWNVLVSALMFIDLYYNSYFDQFPVIALLGQLSMLDHLQKTMAKMFNIAFVVILMDLPVLVVLTVKKVPFSIPKCVVARVGTVAIMAVYLLTVVLPTTPVDMVTALQRSEIFSFHGHDVRNFLTGYNSVQALEALAENGDTKESMSEVSKSQYHGLAKGRNLIVVQLESFQNFLIGASYEGQVITPNLNRLLQEDTLYFDHYYQQIGKGSTSDAEFASQNSFLPVMYGQSYTRFMDNAFYGLPWIMRENGYSATAFHGYVGEFWNRDEAYPQQGFEDFYSAEDFVVNDDNTVGWGLGDESFFRQSVSVMKSLPKPFYSFLITLTSHNPYDITDRYEGIQLRPEQEDTLFGNYLNAVHYTDAAIGTFLSQLKQEGLYDNSIIVFYGDHFGLKATDEENQEQMSAFLGHTYDYDEMFNIPLIVHIPGSGVSETISTAGGQIDFMPTIVDLMGYNDSVRVALGKNILTQEEGFVVSQAYMLKGSFITDDIAFEISKDGIFEHSRAWDLHTREAIEDIEPFREQYEKALQFVDLSTAMLEQNYMQFTCNVPVERLPVNGVRGLMERAGSSGSDLGDYEDLP</sequence>
<evidence type="ECO:0000256" key="10">
    <source>
        <dbReference type="PIRSR" id="PIRSR005091-3"/>
    </source>
</evidence>
<evidence type="ECO:0000256" key="9">
    <source>
        <dbReference type="PIRSR" id="PIRSR005091-2"/>
    </source>
</evidence>
<proteinExistence type="inferred from homology"/>
<dbReference type="InterPro" id="IPR050448">
    <property type="entry name" value="OpgB/LTA_synthase_biosynth"/>
</dbReference>
<keyword evidence="9" id="KW-0464">Manganese</keyword>
<feature type="transmembrane region" description="Helical" evidence="11">
    <location>
        <begin position="65"/>
        <end position="84"/>
    </location>
</feature>
<dbReference type="PANTHER" id="PTHR47371:SF3">
    <property type="entry name" value="PHOSPHOGLYCEROL TRANSFERASE I"/>
    <property type="match status" value="1"/>
</dbReference>
<dbReference type="RefSeq" id="WP_177717860.1">
    <property type="nucleotide sequence ID" value="NZ_JACRSQ010000011.1"/>
</dbReference>
<dbReference type="CDD" id="cd16015">
    <property type="entry name" value="LTA_synthase"/>
    <property type="match status" value="1"/>
</dbReference>
<evidence type="ECO:0000259" key="12">
    <source>
        <dbReference type="Pfam" id="PF00884"/>
    </source>
</evidence>
<feature type="binding site" evidence="10">
    <location>
        <position position="236"/>
    </location>
    <ligand>
        <name>Mn(2+)</name>
        <dbReference type="ChEBI" id="CHEBI:29035"/>
    </ligand>
</feature>
<dbReference type="InterPro" id="IPR012160">
    <property type="entry name" value="LtaS-like"/>
</dbReference>
<feature type="transmembrane region" description="Helical" evidence="11">
    <location>
        <begin position="7"/>
        <end position="27"/>
    </location>
</feature>
<feature type="binding site" evidence="10">
    <location>
        <position position="454"/>
    </location>
    <ligand>
        <name>Mn(2+)</name>
        <dbReference type="ChEBI" id="CHEBI:29035"/>
    </ligand>
</feature>
<reference evidence="13" key="1">
    <citation type="submission" date="2020-08" db="EMBL/GenBank/DDBJ databases">
        <title>Genome public.</title>
        <authorList>
            <person name="Liu C."/>
            <person name="Sun Q."/>
        </authorList>
    </citation>
    <scope>NUCLEOTIDE SEQUENCE</scope>
    <source>
        <strain evidence="13">NSJ-32</strain>
    </source>
</reference>
<feature type="active site" evidence="8">
    <location>
        <position position="279"/>
    </location>
</feature>
<evidence type="ECO:0000256" key="7">
    <source>
        <dbReference type="ARBA" id="ARBA00023136"/>
    </source>
</evidence>
<evidence type="ECO:0000256" key="5">
    <source>
        <dbReference type="ARBA" id="ARBA00022692"/>
    </source>
</evidence>
<gene>
    <name evidence="13" type="ORF">H8730_08795</name>
</gene>
<keyword evidence="9" id="KW-0479">Metal-binding</keyword>
<evidence type="ECO:0000256" key="8">
    <source>
        <dbReference type="PIRSR" id="PIRSR005091-1"/>
    </source>
</evidence>
<evidence type="ECO:0000313" key="14">
    <source>
        <dbReference type="Proteomes" id="UP000657006"/>
    </source>
</evidence>
<dbReference type="Proteomes" id="UP000657006">
    <property type="component" value="Unassembled WGS sequence"/>
</dbReference>
<feature type="binding site" evidence="10">
    <location>
        <position position="455"/>
    </location>
    <ligand>
        <name>Mn(2+)</name>
        <dbReference type="ChEBI" id="CHEBI:29035"/>
    </ligand>
</feature>
<dbReference type="Gene3D" id="3.30.1120.170">
    <property type="match status" value="1"/>
</dbReference>
<evidence type="ECO:0000256" key="4">
    <source>
        <dbReference type="ARBA" id="ARBA00022475"/>
    </source>
</evidence>
<feature type="domain" description="Sulfatase N-terminal" evidence="12">
    <location>
        <begin position="228"/>
        <end position="519"/>
    </location>
</feature>
<keyword evidence="4" id="KW-1003">Cell membrane</keyword>
<name>A0A926DR24_9FIRM</name>
<dbReference type="SUPFAM" id="SSF53649">
    <property type="entry name" value="Alkaline phosphatase-like"/>
    <property type="match status" value="1"/>
</dbReference>
<feature type="transmembrane region" description="Helical" evidence="11">
    <location>
        <begin position="144"/>
        <end position="163"/>
    </location>
</feature>
<evidence type="ECO:0000313" key="13">
    <source>
        <dbReference type="EMBL" id="MBC8543640.1"/>
    </source>
</evidence>
<dbReference type="InterPro" id="IPR000917">
    <property type="entry name" value="Sulfatase_N"/>
</dbReference>
<dbReference type="GO" id="GO:0005886">
    <property type="term" value="C:plasma membrane"/>
    <property type="evidence" value="ECO:0007669"/>
    <property type="project" value="UniProtKB-SubCell"/>
</dbReference>
<dbReference type="EMBL" id="JACRSQ010000011">
    <property type="protein sequence ID" value="MBC8543640.1"/>
    <property type="molecule type" value="Genomic_DNA"/>
</dbReference>
<keyword evidence="7 11" id="KW-0472">Membrane</keyword>
<evidence type="ECO:0000256" key="2">
    <source>
        <dbReference type="ARBA" id="ARBA00004936"/>
    </source>
</evidence>
<dbReference type="GO" id="GO:0046872">
    <property type="term" value="F:metal ion binding"/>
    <property type="evidence" value="ECO:0007669"/>
    <property type="project" value="UniProtKB-KW"/>
</dbReference>
<feature type="binding site" evidence="10">
    <location>
        <position position="279"/>
    </location>
    <ligand>
        <name>Mn(2+)</name>
        <dbReference type="ChEBI" id="CHEBI:29035"/>
    </ligand>
</feature>
<feature type="transmembrane region" description="Helical" evidence="11">
    <location>
        <begin position="33"/>
        <end position="53"/>
    </location>
</feature>
<evidence type="ECO:0000256" key="11">
    <source>
        <dbReference type="SAM" id="Phobius"/>
    </source>
</evidence>